<keyword evidence="9" id="KW-1185">Reference proteome</keyword>
<feature type="transmembrane region" description="Helical" evidence="7">
    <location>
        <begin position="77"/>
        <end position="100"/>
    </location>
</feature>
<proteinExistence type="inferred from homology"/>
<dbReference type="FunFam" id="1.20.1250.20:FF:000065">
    <property type="entry name" value="Putative MFS pantothenate transporter"/>
    <property type="match status" value="1"/>
</dbReference>
<evidence type="ECO:0000256" key="5">
    <source>
        <dbReference type="ARBA" id="ARBA00023136"/>
    </source>
</evidence>
<accession>A0A0A8L120</accession>
<protein>
    <submittedName>
        <fullName evidence="8">WGS project CCBQ000000000 data, contig 00107</fullName>
    </submittedName>
</protein>
<feature type="transmembrane region" description="Helical" evidence="7">
    <location>
        <begin position="399"/>
        <end position="418"/>
    </location>
</feature>
<name>A0A0A8L120_9SACH</name>
<gene>
    <name evidence="8" type="ORF">KLDO_g140</name>
</gene>
<dbReference type="EMBL" id="CCBQ010000004">
    <property type="protein sequence ID" value="CDO91807.1"/>
    <property type="molecule type" value="Genomic_DNA"/>
</dbReference>
<feature type="transmembrane region" description="Helical" evidence="7">
    <location>
        <begin position="306"/>
        <end position="326"/>
    </location>
</feature>
<comment type="caution">
    <text evidence="8">The sequence shown here is derived from an EMBL/GenBank/DDBJ whole genome shotgun (WGS) entry which is preliminary data.</text>
</comment>
<dbReference type="Proteomes" id="UP000031516">
    <property type="component" value="Unassembled WGS sequence"/>
</dbReference>
<evidence type="ECO:0000256" key="2">
    <source>
        <dbReference type="ARBA" id="ARBA00022448"/>
    </source>
</evidence>
<feature type="transmembrane region" description="Helical" evidence="7">
    <location>
        <begin position="50"/>
        <end position="70"/>
    </location>
</feature>
<dbReference type="GO" id="GO:0005886">
    <property type="term" value="C:plasma membrane"/>
    <property type="evidence" value="ECO:0007669"/>
    <property type="project" value="TreeGrafter"/>
</dbReference>
<evidence type="ECO:0000256" key="6">
    <source>
        <dbReference type="ARBA" id="ARBA00037968"/>
    </source>
</evidence>
<keyword evidence="4 7" id="KW-1133">Transmembrane helix</keyword>
<evidence type="ECO:0000256" key="3">
    <source>
        <dbReference type="ARBA" id="ARBA00022692"/>
    </source>
</evidence>
<comment type="similarity">
    <text evidence="6">Belongs to the major facilitator superfamily. Allantoate permease family.</text>
</comment>
<evidence type="ECO:0000256" key="7">
    <source>
        <dbReference type="SAM" id="Phobius"/>
    </source>
</evidence>
<organism evidence="8 9">
    <name type="scientific">Kluyveromyces dobzhanskii CBS 2104</name>
    <dbReference type="NCBI Taxonomy" id="1427455"/>
    <lineage>
        <taxon>Eukaryota</taxon>
        <taxon>Fungi</taxon>
        <taxon>Dikarya</taxon>
        <taxon>Ascomycota</taxon>
        <taxon>Saccharomycotina</taxon>
        <taxon>Saccharomycetes</taxon>
        <taxon>Saccharomycetales</taxon>
        <taxon>Saccharomycetaceae</taxon>
        <taxon>Kluyveromyces</taxon>
    </lineage>
</organism>
<reference evidence="8 9" key="1">
    <citation type="submission" date="2014-03" db="EMBL/GenBank/DDBJ databases">
        <title>The genome of Kluyveromyces dobzhanskii.</title>
        <authorList>
            <person name="Nystedt B."/>
            <person name="Astrom S."/>
        </authorList>
    </citation>
    <scope>NUCLEOTIDE SEQUENCE [LARGE SCALE GENOMIC DNA]</scope>
    <source>
        <strain evidence="8 9">CBS 2104</strain>
    </source>
</reference>
<dbReference type="Pfam" id="PF07690">
    <property type="entry name" value="MFS_1"/>
    <property type="match status" value="1"/>
</dbReference>
<evidence type="ECO:0000313" key="8">
    <source>
        <dbReference type="EMBL" id="CDO91807.1"/>
    </source>
</evidence>
<feature type="transmembrane region" description="Helical" evidence="7">
    <location>
        <begin position="234"/>
        <end position="254"/>
    </location>
</feature>
<feature type="transmembrane region" description="Helical" evidence="7">
    <location>
        <begin position="274"/>
        <end position="294"/>
    </location>
</feature>
<evidence type="ECO:0000256" key="4">
    <source>
        <dbReference type="ARBA" id="ARBA00022989"/>
    </source>
</evidence>
<dbReference type="GO" id="GO:0098717">
    <property type="term" value="P:pantothenate import across plasma membrane"/>
    <property type="evidence" value="ECO:0007669"/>
    <property type="project" value="TreeGrafter"/>
</dbReference>
<feature type="transmembrane region" description="Helical" evidence="7">
    <location>
        <begin position="170"/>
        <end position="193"/>
    </location>
</feature>
<comment type="subcellular location">
    <subcellularLocation>
        <location evidence="1">Membrane</location>
        <topology evidence="1">Multi-pass membrane protein</topology>
    </subcellularLocation>
</comment>
<dbReference type="InterPro" id="IPR036259">
    <property type="entry name" value="MFS_trans_sf"/>
</dbReference>
<dbReference type="PANTHER" id="PTHR43791">
    <property type="entry name" value="PERMEASE-RELATED"/>
    <property type="match status" value="1"/>
</dbReference>
<feature type="transmembrane region" description="Helical" evidence="7">
    <location>
        <begin position="137"/>
        <end position="158"/>
    </location>
</feature>
<feature type="transmembrane region" description="Helical" evidence="7">
    <location>
        <begin position="332"/>
        <end position="352"/>
    </location>
</feature>
<dbReference type="GO" id="GO:0015233">
    <property type="term" value="F:pantothenate transmembrane transporter activity"/>
    <property type="evidence" value="ECO:0007669"/>
    <property type="project" value="TreeGrafter"/>
</dbReference>
<dbReference type="PANTHER" id="PTHR43791:SF4">
    <property type="entry name" value="PANTOTHENATE TRANSPORTER FEN2"/>
    <property type="match status" value="1"/>
</dbReference>
<feature type="transmembrane region" description="Helical" evidence="7">
    <location>
        <begin position="364"/>
        <end position="387"/>
    </location>
</feature>
<feature type="transmembrane region" description="Helical" evidence="7">
    <location>
        <begin position="106"/>
        <end position="125"/>
    </location>
</feature>
<keyword evidence="3 7" id="KW-0812">Transmembrane</keyword>
<dbReference type="InterPro" id="IPR011701">
    <property type="entry name" value="MFS"/>
</dbReference>
<keyword evidence="2" id="KW-0813">Transport</keyword>
<keyword evidence="5 7" id="KW-0472">Membrane</keyword>
<dbReference type="SUPFAM" id="SSF103473">
    <property type="entry name" value="MFS general substrate transporter"/>
    <property type="match status" value="1"/>
</dbReference>
<dbReference type="AlphaFoldDB" id="A0A0A8L120"/>
<evidence type="ECO:0000313" key="9">
    <source>
        <dbReference type="Proteomes" id="UP000031516"/>
    </source>
</evidence>
<evidence type="ECO:0000256" key="1">
    <source>
        <dbReference type="ARBA" id="ARBA00004141"/>
    </source>
</evidence>
<dbReference type="OrthoDB" id="3639251at2759"/>
<dbReference type="Gene3D" id="1.20.1250.20">
    <property type="entry name" value="MFS general substrate transporter like domains"/>
    <property type="match status" value="1"/>
</dbReference>
<sequence>MGKLFRVDLTVLSFVCLQYWINYVDRIGFTNAYVSGMKQDLGFQSNQFNIANTCFTVGYLLGMIPHNLILLRIKPKVWLSFCTFAWGILTLSMCSVSSVWQCYVIRFFQAWFESCTFSGTHLILGSWYTPSQLPIRTAIFTSSGLLGAMTSGFLQVAIHNSLDGKGGMPGWKWLFIIDGLMTIPISIYGLFFFPEPDADLRESNNKNSWIFTGKHKQQIDNLDWSIFKRCGYRWHWWLFSFVWVLGGENISFASNSTFNIWLDNQGYSLADKNRLPVGIYAVGIVSTVTSSLYVHKYPRIAKHWHVALFISVSMFIVSMLILTNPLDPKYMFTAQYLGGISYTGQTLFFAWCNVVCRGDLQERAIVLASMNMFSGAVNAWWSLLFYSTSSAPKFTKGCYALMATSISSGIVSLLIHYLQKKDDIDVSQYSDPDEQIKE</sequence>